<gene>
    <name evidence="7" type="primary">mltG</name>
    <name evidence="9" type="ORF">FHU36_002069</name>
</gene>
<dbReference type="GO" id="GO:0005886">
    <property type="term" value="C:plasma membrane"/>
    <property type="evidence" value="ECO:0007669"/>
    <property type="project" value="UniProtKB-SubCell"/>
</dbReference>
<reference evidence="9 10" key="1">
    <citation type="submission" date="2020-08" db="EMBL/GenBank/DDBJ databases">
        <title>Sequencing the genomes of 1000 actinobacteria strains.</title>
        <authorList>
            <person name="Klenk H.-P."/>
        </authorList>
    </citation>
    <scope>NUCLEOTIDE SEQUENCE [LARGE SCALE GENOMIC DNA]</scope>
    <source>
        <strain evidence="9 10">DSM 45913</strain>
    </source>
</reference>
<evidence type="ECO:0000256" key="3">
    <source>
        <dbReference type="ARBA" id="ARBA00022989"/>
    </source>
</evidence>
<evidence type="ECO:0000256" key="1">
    <source>
        <dbReference type="ARBA" id="ARBA00022475"/>
    </source>
</evidence>
<keyword evidence="4 7" id="KW-0472">Membrane</keyword>
<evidence type="ECO:0000256" key="8">
    <source>
        <dbReference type="SAM" id="MobiDB-lite"/>
    </source>
</evidence>
<keyword evidence="10" id="KW-1185">Reference proteome</keyword>
<dbReference type="EMBL" id="JACHJB010000001">
    <property type="protein sequence ID" value="MBB6345560.1"/>
    <property type="molecule type" value="Genomic_DNA"/>
</dbReference>
<dbReference type="EC" id="4.2.2.29" evidence="7"/>
<comment type="similarity">
    <text evidence="7">Belongs to the transglycosylase MltG family.</text>
</comment>
<keyword evidence="3 7" id="KW-1133">Transmembrane helix</keyword>
<dbReference type="GO" id="GO:0071555">
    <property type="term" value="P:cell wall organization"/>
    <property type="evidence" value="ECO:0007669"/>
    <property type="project" value="UniProtKB-KW"/>
</dbReference>
<accession>A0A7X0EY90</accession>
<keyword evidence="2 7" id="KW-0812">Transmembrane</keyword>
<evidence type="ECO:0000313" key="9">
    <source>
        <dbReference type="EMBL" id="MBB6345560.1"/>
    </source>
</evidence>
<dbReference type="CDD" id="cd08010">
    <property type="entry name" value="MltG_like"/>
    <property type="match status" value="1"/>
</dbReference>
<evidence type="ECO:0000256" key="2">
    <source>
        <dbReference type="ARBA" id="ARBA00022692"/>
    </source>
</evidence>
<comment type="function">
    <text evidence="7">Functions as a peptidoglycan terminase that cleaves nascent peptidoglycan strands endolytically to terminate their elongation.</text>
</comment>
<dbReference type="NCBIfam" id="TIGR00247">
    <property type="entry name" value="endolytic transglycosylase MltG"/>
    <property type="match status" value="1"/>
</dbReference>
<keyword evidence="5 7" id="KW-0456">Lyase</keyword>
<feature type="transmembrane region" description="Helical" evidence="7">
    <location>
        <begin position="42"/>
        <end position="62"/>
    </location>
</feature>
<dbReference type="Pfam" id="PF02618">
    <property type="entry name" value="YceG"/>
    <property type="match status" value="1"/>
</dbReference>
<dbReference type="AlphaFoldDB" id="A0A7X0EY90"/>
<protein>
    <recommendedName>
        <fullName evidence="7">Endolytic murein transglycosylase</fullName>
        <ecNumber evidence="7">4.2.2.29</ecNumber>
    </recommendedName>
    <alternativeName>
        <fullName evidence="7">Peptidoglycan lytic transglycosylase</fullName>
    </alternativeName>
    <alternativeName>
        <fullName evidence="7">Peptidoglycan polymerization terminase</fullName>
    </alternativeName>
</protein>
<comment type="caution">
    <text evidence="9">The sequence shown here is derived from an EMBL/GenBank/DDBJ whole genome shotgun (WGS) entry which is preliminary data.</text>
</comment>
<evidence type="ECO:0000256" key="6">
    <source>
        <dbReference type="ARBA" id="ARBA00023316"/>
    </source>
</evidence>
<organism evidence="9 10">
    <name type="scientific">Nonomuraea muscovyensis</name>
    <dbReference type="NCBI Taxonomy" id="1124761"/>
    <lineage>
        <taxon>Bacteria</taxon>
        <taxon>Bacillati</taxon>
        <taxon>Actinomycetota</taxon>
        <taxon>Actinomycetes</taxon>
        <taxon>Streptosporangiales</taxon>
        <taxon>Streptosporangiaceae</taxon>
        <taxon>Nonomuraea</taxon>
    </lineage>
</organism>
<dbReference type="InterPro" id="IPR003770">
    <property type="entry name" value="MLTG-like"/>
</dbReference>
<comment type="subcellular location">
    <subcellularLocation>
        <location evidence="7">Cell membrane</location>
        <topology evidence="7">Single-pass membrane protein</topology>
    </subcellularLocation>
</comment>
<dbReference type="GO" id="GO:0008932">
    <property type="term" value="F:lytic endotransglycosylase activity"/>
    <property type="evidence" value="ECO:0007669"/>
    <property type="project" value="UniProtKB-UniRule"/>
</dbReference>
<keyword evidence="1 7" id="KW-1003">Cell membrane</keyword>
<feature type="region of interest" description="Disordered" evidence="8">
    <location>
        <begin position="9"/>
        <end position="30"/>
    </location>
</feature>
<dbReference type="RefSeq" id="WP_185083485.1">
    <property type="nucleotide sequence ID" value="NZ_JACHJB010000001.1"/>
</dbReference>
<feature type="site" description="Important for catalytic activity" evidence="7">
    <location>
        <position position="188"/>
    </location>
</feature>
<evidence type="ECO:0000256" key="5">
    <source>
        <dbReference type="ARBA" id="ARBA00023239"/>
    </source>
</evidence>
<evidence type="ECO:0000256" key="7">
    <source>
        <dbReference type="HAMAP-Rule" id="MF_02065"/>
    </source>
</evidence>
<dbReference type="GO" id="GO:0009252">
    <property type="term" value="P:peptidoglycan biosynthetic process"/>
    <property type="evidence" value="ECO:0007669"/>
    <property type="project" value="UniProtKB-UniRule"/>
</dbReference>
<sequence>MNIENLLRETLADMAGEEGPPHPDRFLRPVHRPVRRPVHRRGLALVAAAAVTVLALGSTVAVRTLSEPAPAARHTAAPPAPATTRVTIRPGLRLSDTLKMLADATGRPVRAFTEAAKGGPALGLPSYAKGRLEGFAHPGTYDIPTTATPAEIIASMTARFARTAQKVGLAAHSAPRDAVIIASIVQAEARDERDMPKVARVIHNRLDSGMGLEVDSTVLYGLGTYGSAASLRDIRSRSPYNTYRRRGLPPGPIANPGEAALRAALNPAPGPWLYFVATDPTRGTLKFAASQAEFAKLVAERARHQKAG</sequence>
<dbReference type="HAMAP" id="MF_02065">
    <property type="entry name" value="MltG"/>
    <property type="match status" value="1"/>
</dbReference>
<dbReference type="Proteomes" id="UP000583800">
    <property type="component" value="Unassembled WGS sequence"/>
</dbReference>
<keyword evidence="6 7" id="KW-0961">Cell wall biogenesis/degradation</keyword>
<evidence type="ECO:0000313" key="10">
    <source>
        <dbReference type="Proteomes" id="UP000583800"/>
    </source>
</evidence>
<proteinExistence type="inferred from homology"/>
<dbReference type="PANTHER" id="PTHR30518:SF2">
    <property type="entry name" value="ENDOLYTIC MUREIN TRANSGLYCOSYLASE"/>
    <property type="match status" value="1"/>
</dbReference>
<dbReference type="PANTHER" id="PTHR30518">
    <property type="entry name" value="ENDOLYTIC MUREIN TRANSGLYCOSYLASE"/>
    <property type="match status" value="1"/>
</dbReference>
<name>A0A7X0EY90_9ACTN</name>
<evidence type="ECO:0000256" key="4">
    <source>
        <dbReference type="ARBA" id="ARBA00023136"/>
    </source>
</evidence>
<comment type="catalytic activity">
    <reaction evidence="7">
        <text>a peptidoglycan chain = a peptidoglycan chain with N-acetyl-1,6-anhydromuramyl-[peptide] at the reducing end + a peptidoglycan chain with N-acetylglucosamine at the non-reducing end.</text>
        <dbReference type="EC" id="4.2.2.29"/>
    </reaction>
</comment>